<sequence>MKNTTLIIITLVLNISFSQNDNLMNRYRNDILSETPINPIPKEMTFDEYQDMNRRLNVGLLLAAIPIPGTIHHYAGEKKIAKNIRWVAAGSILAIIGGAMSMKEDGWRESPYEIYIEKPGTDDEKRYQKIPIGETGGAIDYKYVELEKMYSGASFLIPLGIGVLIGDYLYDYIHGIRTIESKRDKVRFKYGKTLDFSFTPTYDFKNKTAGINFTYDF</sequence>
<dbReference type="AlphaFoldDB" id="A0A381WM19"/>
<gene>
    <name evidence="2" type="ORF">METZ01_LOCUS106388</name>
</gene>
<reference evidence="2" key="1">
    <citation type="submission" date="2018-05" db="EMBL/GenBank/DDBJ databases">
        <authorList>
            <person name="Lanie J.A."/>
            <person name="Ng W.-L."/>
            <person name="Kazmierczak K.M."/>
            <person name="Andrzejewski T.M."/>
            <person name="Davidsen T.M."/>
            <person name="Wayne K.J."/>
            <person name="Tettelin H."/>
            <person name="Glass J.I."/>
            <person name="Rusch D."/>
            <person name="Podicherti R."/>
            <person name="Tsui H.-C.T."/>
            <person name="Winkler M.E."/>
        </authorList>
    </citation>
    <scope>NUCLEOTIDE SEQUENCE</scope>
</reference>
<evidence type="ECO:0000256" key="1">
    <source>
        <dbReference type="SAM" id="Phobius"/>
    </source>
</evidence>
<name>A0A381WM19_9ZZZZ</name>
<keyword evidence="1" id="KW-0812">Transmembrane</keyword>
<evidence type="ECO:0000313" key="2">
    <source>
        <dbReference type="EMBL" id="SVA53534.1"/>
    </source>
</evidence>
<proteinExistence type="predicted"/>
<organism evidence="2">
    <name type="scientific">marine metagenome</name>
    <dbReference type="NCBI Taxonomy" id="408172"/>
    <lineage>
        <taxon>unclassified sequences</taxon>
        <taxon>metagenomes</taxon>
        <taxon>ecological metagenomes</taxon>
    </lineage>
</organism>
<feature type="transmembrane region" description="Helical" evidence="1">
    <location>
        <begin position="149"/>
        <end position="170"/>
    </location>
</feature>
<feature type="transmembrane region" description="Helical" evidence="1">
    <location>
        <begin position="86"/>
        <end position="102"/>
    </location>
</feature>
<evidence type="ECO:0008006" key="3">
    <source>
        <dbReference type="Google" id="ProtNLM"/>
    </source>
</evidence>
<keyword evidence="1" id="KW-1133">Transmembrane helix</keyword>
<keyword evidence="1" id="KW-0472">Membrane</keyword>
<accession>A0A381WM19</accession>
<protein>
    <recommendedName>
        <fullName evidence="3">DUF5683 domain-containing protein</fullName>
    </recommendedName>
</protein>
<dbReference type="EMBL" id="UINC01012235">
    <property type="protein sequence ID" value="SVA53534.1"/>
    <property type="molecule type" value="Genomic_DNA"/>
</dbReference>